<gene>
    <name evidence="2" type="ORF">MBM_02160</name>
</gene>
<evidence type="ECO:0000313" key="2">
    <source>
        <dbReference type="EMBL" id="EKD20208.1"/>
    </source>
</evidence>
<name>K1XHH9_MARBU</name>
<dbReference type="InterPro" id="IPR011009">
    <property type="entry name" value="Kinase-like_dom_sf"/>
</dbReference>
<accession>K1XHH9</accession>
<dbReference type="InParanoid" id="K1XHH9"/>
<organism evidence="2 3">
    <name type="scientific">Marssonina brunnea f. sp. multigermtubi (strain MB_m1)</name>
    <name type="common">Marssonina leaf spot fungus</name>
    <dbReference type="NCBI Taxonomy" id="1072389"/>
    <lineage>
        <taxon>Eukaryota</taxon>
        <taxon>Fungi</taxon>
        <taxon>Dikarya</taxon>
        <taxon>Ascomycota</taxon>
        <taxon>Pezizomycotina</taxon>
        <taxon>Leotiomycetes</taxon>
        <taxon>Helotiales</taxon>
        <taxon>Drepanopezizaceae</taxon>
        <taxon>Drepanopeziza</taxon>
    </lineage>
</organism>
<feature type="domain" description="Aminoglycoside phosphotransferase" evidence="1">
    <location>
        <begin position="100"/>
        <end position="228"/>
    </location>
</feature>
<dbReference type="OMA" id="LWHGIAF"/>
<dbReference type="STRING" id="1072389.K1XHH9"/>
<proteinExistence type="predicted"/>
<dbReference type="InterPro" id="IPR002575">
    <property type="entry name" value="Aminoglycoside_PTrfase"/>
</dbReference>
<dbReference type="Proteomes" id="UP000006753">
    <property type="component" value="Unassembled WGS sequence"/>
</dbReference>
<protein>
    <recommendedName>
        <fullName evidence="1">Aminoglycoside phosphotransferase domain-containing protein</fullName>
    </recommendedName>
</protein>
<dbReference type="GeneID" id="18758095"/>
<sequence>MADEVQLELQSSVDSFFRRSNLTSKHQAECYDLLAELYPGKPVSPAPCQGYCSLTIMLGDDAVLQFRPCKYRFDLRMTSAAREVYGTCAPETKYITTLQSGLLVYSMERIKGVSLMHMRASKAMPDDSNRYRARLCRDFAAFLTKSWSRNALAKTALGTVGRSIRARMRMLAAKLPRRFRPTARRVFENLHHVEALPWVITHGDIVAANIMVDPSSGRLTGLVDWAEAETLPFGICLYGLEEMLGEMTPTGFRFCRDAEYLRTVFWDELKRSIPELGHNHVLEAVKLARDLGVLLWHGIAFDDGAIDRVVQQGRDIEEIHRLDAFLNISVLPATGTASKL</sequence>
<dbReference type="SUPFAM" id="SSF56112">
    <property type="entry name" value="Protein kinase-like (PK-like)"/>
    <property type="match status" value="1"/>
</dbReference>
<reference evidence="2 3" key="1">
    <citation type="journal article" date="2012" name="BMC Genomics">
        <title>Sequencing the genome of Marssonina brunnea reveals fungus-poplar co-evolution.</title>
        <authorList>
            <person name="Zhu S."/>
            <person name="Cao Y.-Z."/>
            <person name="Jiang C."/>
            <person name="Tan B.-Y."/>
            <person name="Wang Z."/>
            <person name="Feng S."/>
            <person name="Zhang L."/>
            <person name="Su X.-H."/>
            <person name="Brejova B."/>
            <person name="Vinar T."/>
            <person name="Xu M."/>
            <person name="Wang M.-X."/>
            <person name="Zhang S.-G."/>
            <person name="Huang M.-R."/>
            <person name="Wu R."/>
            <person name="Zhou Y."/>
        </authorList>
    </citation>
    <scope>NUCLEOTIDE SEQUENCE [LARGE SCALE GENOMIC DNA]</scope>
    <source>
        <strain evidence="2 3">MB_m1</strain>
    </source>
</reference>
<dbReference type="EMBL" id="JH921430">
    <property type="protein sequence ID" value="EKD20208.1"/>
    <property type="molecule type" value="Genomic_DNA"/>
</dbReference>
<keyword evidence="3" id="KW-1185">Reference proteome</keyword>
<evidence type="ECO:0000259" key="1">
    <source>
        <dbReference type="Pfam" id="PF01636"/>
    </source>
</evidence>
<dbReference type="Pfam" id="PF01636">
    <property type="entry name" value="APH"/>
    <property type="match status" value="1"/>
</dbReference>
<dbReference type="RefSeq" id="XP_007290049.1">
    <property type="nucleotide sequence ID" value="XM_007289987.1"/>
</dbReference>
<dbReference type="KEGG" id="mbe:MBM_02160"/>
<evidence type="ECO:0000313" key="3">
    <source>
        <dbReference type="Proteomes" id="UP000006753"/>
    </source>
</evidence>
<dbReference type="InterPro" id="IPR051678">
    <property type="entry name" value="AGP_Transferase"/>
</dbReference>
<dbReference type="HOGENOM" id="CLU_038193_2_0_1"/>
<dbReference type="AlphaFoldDB" id="K1XHH9"/>
<dbReference type="Gene3D" id="3.90.1200.10">
    <property type="match status" value="1"/>
</dbReference>
<dbReference type="PANTHER" id="PTHR21310:SF59">
    <property type="entry name" value="AMINOGLYCOSIDE PHOSPHOTRANSFERASE DOMAIN-CONTAINING PROTEIN"/>
    <property type="match status" value="1"/>
</dbReference>
<dbReference type="PANTHER" id="PTHR21310">
    <property type="entry name" value="AMINOGLYCOSIDE PHOSPHOTRANSFERASE-RELATED-RELATED"/>
    <property type="match status" value="1"/>
</dbReference>
<dbReference type="OrthoDB" id="5598852at2759"/>
<dbReference type="eggNOG" id="ENOG502S0H8">
    <property type="taxonomic scope" value="Eukaryota"/>
</dbReference>